<sequence length="98" mass="10281">MSSYPPPPCFGVVCGGGGGVSAEGSNSHHHHVARDVSFVLHDALESSGILASHARHVTASGCKNMTKCSREIWEIEAVMAGAPWPLNKTSVGNDREQA</sequence>
<accession>A0A2N9J6R7</accession>
<evidence type="ECO:0000313" key="1">
    <source>
        <dbReference type="EMBL" id="SPD32922.1"/>
    </source>
</evidence>
<proteinExistence type="predicted"/>
<organism evidence="1">
    <name type="scientific">Fagus sylvatica</name>
    <name type="common">Beechnut</name>
    <dbReference type="NCBI Taxonomy" id="28930"/>
    <lineage>
        <taxon>Eukaryota</taxon>
        <taxon>Viridiplantae</taxon>
        <taxon>Streptophyta</taxon>
        <taxon>Embryophyta</taxon>
        <taxon>Tracheophyta</taxon>
        <taxon>Spermatophyta</taxon>
        <taxon>Magnoliopsida</taxon>
        <taxon>eudicotyledons</taxon>
        <taxon>Gunneridae</taxon>
        <taxon>Pentapetalae</taxon>
        <taxon>rosids</taxon>
        <taxon>fabids</taxon>
        <taxon>Fagales</taxon>
        <taxon>Fagaceae</taxon>
        <taxon>Fagus</taxon>
    </lineage>
</organism>
<reference evidence="1" key="1">
    <citation type="submission" date="2018-02" db="EMBL/GenBank/DDBJ databases">
        <authorList>
            <person name="Cohen D.B."/>
            <person name="Kent A.D."/>
        </authorList>
    </citation>
    <scope>NUCLEOTIDE SEQUENCE</scope>
</reference>
<name>A0A2N9J6R7_FAGSY</name>
<dbReference type="EMBL" id="OIVN01006426">
    <property type="protein sequence ID" value="SPD32922.1"/>
    <property type="molecule type" value="Genomic_DNA"/>
</dbReference>
<protein>
    <submittedName>
        <fullName evidence="1">Uncharacterized protein</fullName>
    </submittedName>
</protein>
<gene>
    <name evidence="1" type="ORF">FSB_LOCUS60804</name>
</gene>
<dbReference type="AlphaFoldDB" id="A0A2N9J6R7"/>